<dbReference type="RefSeq" id="WP_150516099.1">
    <property type="nucleotide sequence ID" value="NZ_BMVX01000046.1"/>
</dbReference>
<protein>
    <recommendedName>
        <fullName evidence="3">indole-3-glycerol-phosphate synthase</fullName>
        <ecNumber evidence="3">4.1.1.48</ecNumber>
    </recommendedName>
</protein>
<dbReference type="InterPro" id="IPR013798">
    <property type="entry name" value="Indole-3-glycerol_P_synth_dom"/>
</dbReference>
<gene>
    <name evidence="11" type="ORF">CP968_00505</name>
    <name evidence="10" type="ORF">GCM10010371_66930</name>
</gene>
<evidence type="ECO:0000256" key="8">
    <source>
        <dbReference type="ARBA" id="ARBA00023239"/>
    </source>
</evidence>
<dbReference type="Proteomes" id="UP000326831">
    <property type="component" value="Chromosome"/>
</dbReference>
<evidence type="ECO:0000256" key="7">
    <source>
        <dbReference type="ARBA" id="ARBA00023141"/>
    </source>
</evidence>
<evidence type="ECO:0000256" key="4">
    <source>
        <dbReference type="ARBA" id="ARBA00022605"/>
    </source>
</evidence>
<keyword evidence="12" id="KW-1185">Reference proteome</keyword>
<dbReference type="OrthoDB" id="7845323at2"/>
<dbReference type="Gene3D" id="3.20.20.70">
    <property type="entry name" value="Aldolase class I"/>
    <property type="match status" value="1"/>
</dbReference>
<dbReference type="GO" id="GO:0000162">
    <property type="term" value="P:L-tryptophan biosynthetic process"/>
    <property type="evidence" value="ECO:0007669"/>
    <property type="project" value="UniProtKB-UniPathway"/>
</dbReference>
<evidence type="ECO:0000313" key="11">
    <source>
        <dbReference type="EMBL" id="QEU76998.1"/>
    </source>
</evidence>
<dbReference type="GO" id="GO:0004425">
    <property type="term" value="F:indole-3-glycerol-phosphate synthase activity"/>
    <property type="evidence" value="ECO:0007669"/>
    <property type="project" value="UniProtKB-EC"/>
</dbReference>
<evidence type="ECO:0000256" key="3">
    <source>
        <dbReference type="ARBA" id="ARBA00012362"/>
    </source>
</evidence>
<dbReference type="Pfam" id="PF00218">
    <property type="entry name" value="IGPS"/>
    <property type="match status" value="1"/>
</dbReference>
<sequence>MTDPNRTGLPFLEALLASPTPVVMEVKRRDAHGYDMLGGRTPAAIVEAYETAGAPCISVVTGRWFGGSPALLRDVAALTGLPILQKDFITRKDQIRTARELGASAVLLTAALLPASSMRTLVTECLLTGLTPFVEITTEAELASVHHPEACVIAVNNKDIKTRERGAGDLGRSLDLLPAVRAAGAACPVSASGIDTPATAAALLDAGFGGLLVGTSLLRTGSPAQWVDEVAATRKGLALR</sequence>
<evidence type="ECO:0000313" key="12">
    <source>
        <dbReference type="Proteomes" id="UP000326831"/>
    </source>
</evidence>
<dbReference type="PANTHER" id="PTHR22854">
    <property type="entry name" value="TRYPTOPHAN BIOSYNTHESIS PROTEIN"/>
    <property type="match status" value="1"/>
</dbReference>
<dbReference type="SUPFAM" id="SSF51366">
    <property type="entry name" value="Ribulose-phoshate binding barrel"/>
    <property type="match status" value="1"/>
</dbReference>
<reference evidence="11 12" key="2">
    <citation type="submission" date="2017-09" db="EMBL/GenBank/DDBJ databases">
        <authorList>
            <person name="Lee N."/>
            <person name="Cho B.-K."/>
        </authorList>
    </citation>
    <scope>NUCLEOTIDE SEQUENCE [LARGE SCALE GENOMIC DNA]</scope>
    <source>
        <strain evidence="11 12">ATCC 27467</strain>
    </source>
</reference>
<dbReference type="PANTHER" id="PTHR22854:SF2">
    <property type="entry name" value="INDOLE-3-GLYCEROL-PHOSPHATE SYNTHASE"/>
    <property type="match status" value="1"/>
</dbReference>
<dbReference type="UniPathway" id="UPA00035">
    <property type="reaction ID" value="UER00043"/>
</dbReference>
<organism evidence="11 12">
    <name type="scientific">Streptomyces subrutilus</name>
    <dbReference type="NCBI Taxonomy" id="36818"/>
    <lineage>
        <taxon>Bacteria</taxon>
        <taxon>Bacillati</taxon>
        <taxon>Actinomycetota</taxon>
        <taxon>Actinomycetes</taxon>
        <taxon>Kitasatosporales</taxon>
        <taxon>Streptomycetaceae</taxon>
        <taxon>Streptomyces</taxon>
    </lineage>
</organism>
<comment type="catalytic activity">
    <reaction evidence="1">
        <text>1-(2-carboxyphenylamino)-1-deoxy-D-ribulose 5-phosphate + H(+) = (1S,2R)-1-C-(indol-3-yl)glycerol 3-phosphate + CO2 + H2O</text>
        <dbReference type="Rhea" id="RHEA:23476"/>
        <dbReference type="ChEBI" id="CHEBI:15377"/>
        <dbReference type="ChEBI" id="CHEBI:15378"/>
        <dbReference type="ChEBI" id="CHEBI:16526"/>
        <dbReference type="ChEBI" id="CHEBI:58613"/>
        <dbReference type="ChEBI" id="CHEBI:58866"/>
        <dbReference type="EC" id="4.1.1.48"/>
    </reaction>
</comment>
<dbReference type="InterPro" id="IPR013785">
    <property type="entry name" value="Aldolase_TIM"/>
</dbReference>
<dbReference type="EMBL" id="CP023701">
    <property type="protein sequence ID" value="QEU76998.1"/>
    <property type="molecule type" value="Genomic_DNA"/>
</dbReference>
<reference evidence="10" key="1">
    <citation type="journal article" date="2014" name="Int. J. Syst. Evol. Microbiol.">
        <title>Complete genome sequence of Corynebacterium casei LMG S-19264T (=DSM 44701T), isolated from a smear-ripened cheese.</title>
        <authorList>
            <consortium name="US DOE Joint Genome Institute (JGI-PGF)"/>
            <person name="Walter F."/>
            <person name="Albersmeier A."/>
            <person name="Kalinowski J."/>
            <person name="Ruckert C."/>
        </authorList>
    </citation>
    <scope>NUCLEOTIDE SEQUENCE</scope>
    <source>
        <strain evidence="10">JCM 4834</strain>
    </source>
</reference>
<evidence type="ECO:0000313" key="10">
    <source>
        <dbReference type="EMBL" id="GGZ97818.1"/>
    </source>
</evidence>
<dbReference type="Proteomes" id="UP000634660">
    <property type="component" value="Unassembled WGS sequence"/>
</dbReference>
<comment type="pathway">
    <text evidence="2">Amino-acid biosynthesis; L-tryptophan biosynthesis; L-tryptophan from chorismate: step 4/5.</text>
</comment>
<dbReference type="InterPro" id="IPR011060">
    <property type="entry name" value="RibuloseP-bd_barrel"/>
</dbReference>
<name>A0A5P2UDH4_9ACTN</name>
<dbReference type="InterPro" id="IPR045186">
    <property type="entry name" value="Indole-3-glycerol_P_synth"/>
</dbReference>
<dbReference type="CDD" id="cd00331">
    <property type="entry name" value="IGPS"/>
    <property type="match status" value="1"/>
</dbReference>
<feature type="domain" description="Indole-3-glycerol phosphate synthase" evidence="9">
    <location>
        <begin position="12"/>
        <end position="227"/>
    </location>
</feature>
<dbReference type="AlphaFoldDB" id="A0A5P2UDH4"/>
<keyword evidence="4" id="KW-0028">Amino-acid biosynthesis</keyword>
<dbReference type="KEGG" id="ssub:CP968_00505"/>
<accession>A0A5P2UDH4</accession>
<evidence type="ECO:0000256" key="1">
    <source>
        <dbReference type="ARBA" id="ARBA00001633"/>
    </source>
</evidence>
<keyword evidence="6" id="KW-0822">Tryptophan biosynthesis</keyword>
<evidence type="ECO:0000256" key="6">
    <source>
        <dbReference type="ARBA" id="ARBA00022822"/>
    </source>
</evidence>
<evidence type="ECO:0000256" key="2">
    <source>
        <dbReference type="ARBA" id="ARBA00004696"/>
    </source>
</evidence>
<evidence type="ECO:0000259" key="9">
    <source>
        <dbReference type="Pfam" id="PF00218"/>
    </source>
</evidence>
<keyword evidence="5" id="KW-0210">Decarboxylase</keyword>
<keyword evidence="8" id="KW-0456">Lyase</keyword>
<proteinExistence type="predicted"/>
<evidence type="ECO:0000256" key="5">
    <source>
        <dbReference type="ARBA" id="ARBA00022793"/>
    </source>
</evidence>
<dbReference type="EMBL" id="BMVX01000046">
    <property type="protein sequence ID" value="GGZ97818.1"/>
    <property type="molecule type" value="Genomic_DNA"/>
</dbReference>
<keyword evidence="7" id="KW-0057">Aromatic amino acid biosynthesis</keyword>
<reference evidence="10" key="3">
    <citation type="submission" date="2020-09" db="EMBL/GenBank/DDBJ databases">
        <authorList>
            <person name="Sun Q."/>
            <person name="Ohkuma M."/>
        </authorList>
    </citation>
    <scope>NUCLEOTIDE SEQUENCE</scope>
    <source>
        <strain evidence="10">JCM 4834</strain>
    </source>
</reference>
<dbReference type="EC" id="4.1.1.48" evidence="3"/>
<dbReference type="GO" id="GO:0004640">
    <property type="term" value="F:phosphoribosylanthranilate isomerase activity"/>
    <property type="evidence" value="ECO:0007669"/>
    <property type="project" value="TreeGrafter"/>
</dbReference>